<evidence type="ECO:0000256" key="1">
    <source>
        <dbReference type="ARBA" id="ARBA00004123"/>
    </source>
</evidence>
<organism evidence="4 5">
    <name type="scientific">Paspalum notatum var. saurae</name>
    <dbReference type="NCBI Taxonomy" id="547442"/>
    <lineage>
        <taxon>Eukaryota</taxon>
        <taxon>Viridiplantae</taxon>
        <taxon>Streptophyta</taxon>
        <taxon>Embryophyta</taxon>
        <taxon>Tracheophyta</taxon>
        <taxon>Spermatophyta</taxon>
        <taxon>Magnoliopsida</taxon>
        <taxon>Liliopsida</taxon>
        <taxon>Poales</taxon>
        <taxon>Poaceae</taxon>
        <taxon>PACMAD clade</taxon>
        <taxon>Panicoideae</taxon>
        <taxon>Andropogonodae</taxon>
        <taxon>Paspaleae</taxon>
        <taxon>Paspalinae</taxon>
        <taxon>Paspalum</taxon>
    </lineage>
</organism>
<dbReference type="SUPFAM" id="SSF56672">
    <property type="entry name" value="DNA/RNA polymerases"/>
    <property type="match status" value="1"/>
</dbReference>
<evidence type="ECO:0000313" key="5">
    <source>
        <dbReference type="Proteomes" id="UP001341281"/>
    </source>
</evidence>
<dbReference type="InterPro" id="IPR050951">
    <property type="entry name" value="Retrovirus_Pol_polyprotein"/>
</dbReference>
<proteinExistence type="predicted"/>
<dbReference type="Gene3D" id="3.10.10.10">
    <property type="entry name" value="HIV Type 1 Reverse Transcriptase, subunit A, domain 1"/>
    <property type="match status" value="1"/>
</dbReference>
<name>A0AAQ3T0R8_PASNO</name>
<reference evidence="4 5" key="1">
    <citation type="submission" date="2024-02" db="EMBL/GenBank/DDBJ databases">
        <title>High-quality chromosome-scale genome assembly of Pensacola bahiagrass (Paspalum notatum Flugge var. saurae).</title>
        <authorList>
            <person name="Vega J.M."/>
            <person name="Podio M."/>
            <person name="Orjuela J."/>
            <person name="Siena L.A."/>
            <person name="Pessino S.C."/>
            <person name="Combes M.C."/>
            <person name="Mariac C."/>
            <person name="Albertini E."/>
            <person name="Pupilli F."/>
            <person name="Ortiz J.P.A."/>
            <person name="Leblanc O."/>
        </authorList>
    </citation>
    <scope>NUCLEOTIDE SEQUENCE [LARGE SCALE GENOMIC DNA]</scope>
    <source>
        <strain evidence="4">R1</strain>
        <tissue evidence="4">Leaf</tissue>
    </source>
</reference>
<evidence type="ECO:0000313" key="4">
    <source>
        <dbReference type="EMBL" id="WVZ64545.1"/>
    </source>
</evidence>
<evidence type="ECO:0000259" key="3">
    <source>
        <dbReference type="Pfam" id="PF17921"/>
    </source>
</evidence>
<dbReference type="Gene3D" id="3.30.70.270">
    <property type="match status" value="1"/>
</dbReference>
<dbReference type="Pfam" id="PF00385">
    <property type="entry name" value="Chromo"/>
    <property type="match status" value="1"/>
</dbReference>
<accession>A0AAQ3T0R8</accession>
<keyword evidence="5" id="KW-1185">Reference proteome</keyword>
<dbReference type="PANTHER" id="PTHR37984">
    <property type="entry name" value="PROTEIN CBG26694"/>
    <property type="match status" value="1"/>
</dbReference>
<feature type="domain" description="Chromo" evidence="2">
    <location>
        <begin position="288"/>
        <end position="335"/>
    </location>
</feature>
<dbReference type="InterPro" id="IPR041588">
    <property type="entry name" value="Integrase_H2C2"/>
</dbReference>
<evidence type="ECO:0008006" key="6">
    <source>
        <dbReference type="Google" id="ProtNLM"/>
    </source>
</evidence>
<dbReference type="InterPro" id="IPR023780">
    <property type="entry name" value="Chromo_domain"/>
</dbReference>
<dbReference type="SUPFAM" id="SSF54160">
    <property type="entry name" value="Chromo domain-like"/>
    <property type="match status" value="1"/>
</dbReference>
<dbReference type="GO" id="GO:0005634">
    <property type="term" value="C:nucleus"/>
    <property type="evidence" value="ECO:0007669"/>
    <property type="project" value="UniProtKB-SubCell"/>
</dbReference>
<feature type="domain" description="Integrase zinc-binding" evidence="3">
    <location>
        <begin position="157"/>
        <end position="214"/>
    </location>
</feature>
<dbReference type="EMBL" id="CP144747">
    <property type="protein sequence ID" value="WVZ64545.1"/>
    <property type="molecule type" value="Genomic_DNA"/>
</dbReference>
<dbReference type="InterPro" id="IPR043502">
    <property type="entry name" value="DNA/RNA_pol_sf"/>
</dbReference>
<dbReference type="AlphaFoldDB" id="A0AAQ3T0R8"/>
<dbReference type="PROSITE" id="PS00598">
    <property type="entry name" value="CHROMO_1"/>
    <property type="match status" value="1"/>
</dbReference>
<dbReference type="InterPro" id="IPR023779">
    <property type="entry name" value="Chromodomain_CS"/>
</dbReference>
<gene>
    <name evidence="4" type="ORF">U9M48_014045</name>
</gene>
<dbReference type="Proteomes" id="UP001341281">
    <property type="component" value="Chromosome 03"/>
</dbReference>
<sequence length="342" mass="38476">MKVAEVVEEILDELTGTTHFTKLDLTAGYHQVRMAPQDEHKTAFKTHHGHYQFKNLHSDLQRKAMARLMGLQFKIVYRKGKENVAADALSRVAHLFALLAVFEVQLVWLQEVLNSYVTDPQAQQLLAQLAIHNPDSQGFELVNGLIKYNGLIWVGNNSALQTKIIAAMHSSPIGGHSGVKATYYRLKRMFHWKGIRLDVDNFVKQCQICQQAKHELMSPPSLLQSLPVPKGAWQDITMDFIEGLPRSGPYTAILVVVDRFTKPFTPNYSPVYSDITKFLELDAADVLPEAILDRKLVKKGSHAITQLLLKWTNLPASSATWEDYTVVKQCFPNAVAWGQATS</sequence>
<protein>
    <recommendedName>
        <fullName evidence="6">Chromo domain-containing protein</fullName>
    </recommendedName>
</protein>
<dbReference type="Gene3D" id="1.10.340.70">
    <property type="match status" value="1"/>
</dbReference>
<dbReference type="InterPro" id="IPR016197">
    <property type="entry name" value="Chromo-like_dom_sf"/>
</dbReference>
<evidence type="ECO:0000259" key="2">
    <source>
        <dbReference type="Pfam" id="PF00385"/>
    </source>
</evidence>
<dbReference type="Pfam" id="PF17921">
    <property type="entry name" value="Integrase_H2C2"/>
    <property type="match status" value="1"/>
</dbReference>
<comment type="subcellular location">
    <subcellularLocation>
        <location evidence="1">Nucleus</location>
    </subcellularLocation>
</comment>
<dbReference type="InterPro" id="IPR043128">
    <property type="entry name" value="Rev_trsase/Diguanyl_cyclase"/>
</dbReference>
<dbReference type="PANTHER" id="PTHR37984:SF5">
    <property type="entry name" value="PROTEIN NYNRIN-LIKE"/>
    <property type="match status" value="1"/>
</dbReference>